<organism evidence="1 2">
    <name type="scientific">Pluteus cervinus</name>
    <dbReference type="NCBI Taxonomy" id="181527"/>
    <lineage>
        <taxon>Eukaryota</taxon>
        <taxon>Fungi</taxon>
        <taxon>Dikarya</taxon>
        <taxon>Basidiomycota</taxon>
        <taxon>Agaricomycotina</taxon>
        <taxon>Agaricomycetes</taxon>
        <taxon>Agaricomycetidae</taxon>
        <taxon>Agaricales</taxon>
        <taxon>Pluteineae</taxon>
        <taxon>Pluteaceae</taxon>
        <taxon>Pluteus</taxon>
    </lineage>
</organism>
<protein>
    <submittedName>
        <fullName evidence="1">Lipoxygenase</fullName>
    </submittedName>
</protein>
<evidence type="ECO:0000313" key="1">
    <source>
        <dbReference type="EMBL" id="TFK62020.1"/>
    </source>
</evidence>
<dbReference type="EMBL" id="ML208611">
    <property type="protein sequence ID" value="TFK62020.1"/>
    <property type="molecule type" value="Genomic_DNA"/>
</dbReference>
<name>A0ACD3A8G9_9AGAR</name>
<evidence type="ECO:0000313" key="2">
    <source>
        <dbReference type="Proteomes" id="UP000308600"/>
    </source>
</evidence>
<gene>
    <name evidence="1" type="ORF">BDN72DRAFT_903575</name>
</gene>
<sequence>MSHTFLKVGKLPQLHSYRLSDWDAGVFDLEVTNLGIIPPTSSRDSKAGAKNSGKKKPKPQIGRVQRILISLGIRTRFNLKLNGSAVSPSASDQVPPVKEGSFKGTLMALTQAADRVDSTFSTYFAALGIETHVPIPRTRAFRQSVVTWDRGDFPPHCAVIPKSQEASALAIFDNLALANVASIIRLLVPNPSGNIIEWVLKGIGSDVLLDIDPVPAKITSIADIENFNSKLRARLFSNAYELPNVGDRKDWYTDRVFAEQQFVGANPVTIAAAPADLLQEFYQEAVKQSSPAATLLASLKPQFLFVQDCRYFREAIGADPNAELKDDSTDNIRYGCASVTLFYLTAEGVLHPLAVVLDYRVSMANSIVIFNKRLRATDSTASEATDWPWRYAKLCSQVADWARHEIAVHLAETHFVEEGVIVAALRSFEVNHPVYQILSPHWLRTLSLNASARGTLVPDVVIRLVGFTEAQSYKFINNSYENFDWEGSYVPNHLKGRGFPSDEAGLNDKMYHNYAFARSVIVMWNVIRAFVHDLVSIYYNSDSAVAQDVDIQTWCDEARGDNAGRLKKFPAKIQTIESLVNVITMCIHIATNQHTAVNYLQQYYMTFVINKPAALCVPLPKSLDDLRKYKEQNLLDSYPINRPAEWLLASHVPWLLSFRVEAMNNSLSKYASSLYTVNKNKSSPTKVEVATAAAAERFYNGLKAFTDRMLKISSEMDDQTVPYSVLHPDANAVSILT</sequence>
<keyword evidence="2" id="KW-1185">Reference proteome</keyword>
<reference evidence="1 2" key="1">
    <citation type="journal article" date="2019" name="Nat. Ecol. Evol.">
        <title>Megaphylogeny resolves global patterns of mushroom evolution.</title>
        <authorList>
            <person name="Varga T."/>
            <person name="Krizsan K."/>
            <person name="Foldi C."/>
            <person name="Dima B."/>
            <person name="Sanchez-Garcia M."/>
            <person name="Sanchez-Ramirez S."/>
            <person name="Szollosi G.J."/>
            <person name="Szarkandi J.G."/>
            <person name="Papp V."/>
            <person name="Albert L."/>
            <person name="Andreopoulos W."/>
            <person name="Angelini C."/>
            <person name="Antonin V."/>
            <person name="Barry K.W."/>
            <person name="Bougher N.L."/>
            <person name="Buchanan P."/>
            <person name="Buyck B."/>
            <person name="Bense V."/>
            <person name="Catcheside P."/>
            <person name="Chovatia M."/>
            <person name="Cooper J."/>
            <person name="Damon W."/>
            <person name="Desjardin D."/>
            <person name="Finy P."/>
            <person name="Geml J."/>
            <person name="Haridas S."/>
            <person name="Hughes K."/>
            <person name="Justo A."/>
            <person name="Karasinski D."/>
            <person name="Kautmanova I."/>
            <person name="Kiss B."/>
            <person name="Kocsube S."/>
            <person name="Kotiranta H."/>
            <person name="LaButti K.M."/>
            <person name="Lechner B.E."/>
            <person name="Liimatainen K."/>
            <person name="Lipzen A."/>
            <person name="Lukacs Z."/>
            <person name="Mihaltcheva S."/>
            <person name="Morgado L.N."/>
            <person name="Niskanen T."/>
            <person name="Noordeloos M.E."/>
            <person name="Ohm R.A."/>
            <person name="Ortiz-Santana B."/>
            <person name="Ovrebo C."/>
            <person name="Racz N."/>
            <person name="Riley R."/>
            <person name="Savchenko A."/>
            <person name="Shiryaev A."/>
            <person name="Soop K."/>
            <person name="Spirin V."/>
            <person name="Szebenyi C."/>
            <person name="Tomsovsky M."/>
            <person name="Tulloss R.E."/>
            <person name="Uehling J."/>
            <person name="Grigoriev I.V."/>
            <person name="Vagvolgyi C."/>
            <person name="Papp T."/>
            <person name="Martin F.M."/>
            <person name="Miettinen O."/>
            <person name="Hibbett D.S."/>
            <person name="Nagy L.G."/>
        </authorList>
    </citation>
    <scope>NUCLEOTIDE SEQUENCE [LARGE SCALE GENOMIC DNA]</scope>
    <source>
        <strain evidence="1 2">NL-1719</strain>
    </source>
</reference>
<proteinExistence type="predicted"/>
<dbReference type="Proteomes" id="UP000308600">
    <property type="component" value="Unassembled WGS sequence"/>
</dbReference>
<accession>A0ACD3A8G9</accession>